<feature type="transmembrane region" description="Helical" evidence="1">
    <location>
        <begin position="394"/>
        <end position="416"/>
    </location>
</feature>
<dbReference type="AlphaFoldDB" id="A0A9W4GGB3"/>
<protein>
    <submittedName>
        <fullName evidence="4">BgTH12-05511</fullName>
    </submittedName>
</protein>
<dbReference type="PROSITE" id="PS50244">
    <property type="entry name" value="S5A_REDUCTASE"/>
    <property type="match status" value="1"/>
</dbReference>
<evidence type="ECO:0000256" key="1">
    <source>
        <dbReference type="SAM" id="Phobius"/>
    </source>
</evidence>
<reference evidence="4" key="1">
    <citation type="submission" date="2020-10" db="EMBL/GenBank/DDBJ databases">
        <authorList>
            <person name="Muller C M."/>
        </authorList>
    </citation>
    <scope>NUCLEOTIDE SEQUENCE</scope>
    <source>
        <strain evidence="4">THUN-12</strain>
    </source>
</reference>
<dbReference type="PANTHER" id="PTHR32251">
    <property type="entry name" value="3-OXO-5-ALPHA-STEROID 4-DEHYDROGENASE"/>
    <property type="match status" value="1"/>
</dbReference>
<dbReference type="PROSITE" id="PS51747">
    <property type="entry name" value="CYT_DCMP_DEAMINASES_2"/>
    <property type="match status" value="1"/>
</dbReference>
<comment type="caution">
    <text evidence="4">The sequence shown here is derived from an EMBL/GenBank/DDBJ whole genome shotgun (WGS) entry which is preliminary data.</text>
</comment>
<feature type="transmembrane region" description="Helical" evidence="1">
    <location>
        <begin position="436"/>
        <end position="452"/>
    </location>
</feature>
<dbReference type="Pfam" id="PF18785">
    <property type="entry name" value="Inv-AAD"/>
    <property type="match status" value="1"/>
</dbReference>
<dbReference type="EMBL" id="CAJHIT010000008">
    <property type="protein sequence ID" value="CAD6503766.1"/>
    <property type="molecule type" value="Genomic_DNA"/>
</dbReference>
<dbReference type="GO" id="GO:0016020">
    <property type="term" value="C:membrane"/>
    <property type="evidence" value="ECO:0007669"/>
    <property type="project" value="TreeGrafter"/>
</dbReference>
<evidence type="ECO:0000256" key="2">
    <source>
        <dbReference type="SAM" id="SignalP"/>
    </source>
</evidence>
<feature type="domain" description="CMP/dCMP-type deaminase" evidence="3">
    <location>
        <begin position="73"/>
        <end position="198"/>
    </location>
</feature>
<name>A0A9W4GGB3_BLUGR</name>
<dbReference type="Proteomes" id="UP000683417">
    <property type="component" value="Unassembled WGS sequence"/>
</dbReference>
<feature type="signal peptide" evidence="2">
    <location>
        <begin position="1"/>
        <end position="18"/>
    </location>
</feature>
<keyword evidence="1" id="KW-0812">Transmembrane</keyword>
<feature type="transmembrane region" description="Helical" evidence="1">
    <location>
        <begin position="520"/>
        <end position="541"/>
    </location>
</feature>
<evidence type="ECO:0000313" key="5">
    <source>
        <dbReference type="Proteomes" id="UP000683417"/>
    </source>
</evidence>
<evidence type="ECO:0000313" key="4">
    <source>
        <dbReference type="EMBL" id="CAD6503766.1"/>
    </source>
</evidence>
<keyword evidence="1" id="KW-1133">Transmembrane helix</keyword>
<evidence type="ECO:0000259" key="3">
    <source>
        <dbReference type="PROSITE" id="PS51747"/>
    </source>
</evidence>
<feature type="transmembrane region" description="Helical" evidence="1">
    <location>
        <begin position="314"/>
        <end position="333"/>
    </location>
</feature>
<dbReference type="InterPro" id="IPR010721">
    <property type="entry name" value="UstE-like"/>
</dbReference>
<dbReference type="PANTHER" id="PTHR32251:SF17">
    <property type="entry name" value="STEROID 5-ALPHA REDUCTASE C-TERMINAL DOMAIN-CONTAINING PROTEIN"/>
    <property type="match status" value="1"/>
</dbReference>
<feature type="transmembrane region" description="Helical" evidence="1">
    <location>
        <begin position="353"/>
        <end position="374"/>
    </location>
</feature>
<keyword evidence="1" id="KW-0472">Membrane</keyword>
<keyword evidence="2" id="KW-0732">Signal</keyword>
<feature type="transmembrane region" description="Helical" evidence="1">
    <location>
        <begin position="490"/>
        <end position="508"/>
    </location>
</feature>
<dbReference type="Pfam" id="PF06966">
    <property type="entry name" value="DUF1295"/>
    <property type="match status" value="1"/>
</dbReference>
<dbReference type="InterPro" id="IPR002125">
    <property type="entry name" value="CMP_dCMP_dom"/>
</dbReference>
<sequence length="578" mass="63516">MCAASPAFTAFLLLKVSGVPLSETKYDKKFGDDKEYIRWKRETPVIVPRLCVSHNHSGYRRTSEMATIESPVHNHLDFMRKALEQARKSPAKPTNFRVGALLVDSDTQTILSTGYTLECEGNTHAEQCCLIKLAFDRKVSVGDLAIMLPENTVLYTTVEPCVLRLSGAKSCVDRILNLGKAIKTVYVGLAEPALFVSENNGMCKLEDAGIKVAVISGLEKEILEVATAGHISFNLPFFPEHTETPFIWSFTSGSDLPTAKMTLLSSFLKATNYKNPFLRTLVPAVGAAYALQATVAIPSILAKSEKFYDASGSITYLSVTALSLCLPMLRARISGNFVNEMRPVTLSFSALNWRQVALSMAVTIWATRLGSYLFQRILADGKDSRFDEIKKSPLKFLGAFTAQATWVSICLLPVLALNSIPSKLLSTLPLIKATDVLGLSLFVGGFAFETVADRQKNNWVKAKKRKEHDEKFLTSGLWSKSRHPNYFGEMTLWTGIATTAAGVLAGNLGQAGMGLSNTTYGRLVGVAMCAASPAFTAFLLLKVSGVPLSETKYDKKFGDDKEYIRWKRETPVIVPRLW</sequence>
<proteinExistence type="predicted"/>
<feature type="chain" id="PRO_5040733210" evidence="2">
    <location>
        <begin position="19"/>
        <end position="578"/>
    </location>
</feature>
<organism evidence="4 5">
    <name type="scientific">Blumeria graminis f. sp. triticale</name>
    <dbReference type="NCBI Taxonomy" id="1689686"/>
    <lineage>
        <taxon>Eukaryota</taxon>
        <taxon>Fungi</taxon>
        <taxon>Dikarya</taxon>
        <taxon>Ascomycota</taxon>
        <taxon>Pezizomycotina</taxon>
        <taxon>Leotiomycetes</taxon>
        <taxon>Erysiphales</taxon>
        <taxon>Erysiphaceae</taxon>
        <taxon>Blumeria</taxon>
    </lineage>
</organism>
<feature type="transmembrane region" description="Helical" evidence="1">
    <location>
        <begin position="281"/>
        <end position="302"/>
    </location>
</feature>
<accession>A0A9W4GGB3</accession>
<gene>
    <name evidence="4" type="ORF">BGTH12_LOCUS5124</name>
</gene>